<keyword evidence="6 7" id="KW-0472">Membrane</keyword>
<evidence type="ECO:0000313" key="9">
    <source>
        <dbReference type="Proteomes" id="UP000242497"/>
    </source>
</evidence>
<evidence type="ECO:0000313" key="8">
    <source>
        <dbReference type="EMBL" id="SHJ70879.1"/>
    </source>
</evidence>
<evidence type="ECO:0000256" key="5">
    <source>
        <dbReference type="ARBA" id="ARBA00022989"/>
    </source>
</evidence>
<sequence length="331" mass="36261">MLEWFNGILQFKWLDNLVRLFVENVFGFSMASKLGSSIHFFFYDTIKIIILLGIMIFAISYIRSYFPPEKTKKKLEKFSGVTGNIMASLLGIVTPFCSCSSVPLFIGFVEAGIPLGVTFSFLITSPIVNEAAFAILLASFGWKIAIAYVITGVVVGVVGGILIGSLKLEKEVEEYVYEIKMGESEIEELTRKQRIDFAIQNVKDIIKRIWIYLIIGIGIGALIHGWAPAPLLAKYAGPHNPLAVIVAVVFAIPLYSNALGTIPIAEALILKGVGIGTALSFMMATTALSLPEMILLRKVIKPKLIKIFVIITGVAIILVGYMFNAIAHLLI</sequence>
<keyword evidence="9" id="KW-1185">Reference proteome</keyword>
<gene>
    <name evidence="8" type="ORF">SAMN02744037_00643</name>
</gene>
<evidence type="ECO:0000256" key="6">
    <source>
        <dbReference type="ARBA" id="ARBA00023136"/>
    </source>
</evidence>
<dbReference type="PANTHER" id="PTHR42775:SF1">
    <property type="entry name" value="PERMEASE RV2963-RELATED"/>
    <property type="match status" value="1"/>
</dbReference>
<reference evidence="9" key="1">
    <citation type="submission" date="2016-11" db="EMBL/GenBank/DDBJ databases">
        <authorList>
            <person name="Varghese N."/>
            <person name="Submissions S."/>
        </authorList>
    </citation>
    <scope>NUCLEOTIDE SEQUENCE [LARGE SCALE GENOMIC DNA]</scope>
    <source>
        <strain evidence="9">DSM 15518</strain>
    </source>
</reference>
<dbReference type="PANTHER" id="PTHR42775">
    <property type="entry name" value="PERMEASE RV2963-RELATED"/>
    <property type="match status" value="1"/>
</dbReference>
<dbReference type="InterPro" id="IPR053166">
    <property type="entry name" value="UPF0718_permease"/>
</dbReference>
<feature type="transmembrane region" description="Helical" evidence="7">
    <location>
        <begin position="209"/>
        <end position="227"/>
    </location>
</feature>
<dbReference type="OrthoDB" id="9777774at2"/>
<dbReference type="Proteomes" id="UP000242497">
    <property type="component" value="Unassembled WGS sequence"/>
</dbReference>
<evidence type="ECO:0000256" key="4">
    <source>
        <dbReference type="ARBA" id="ARBA00022692"/>
    </source>
</evidence>
<dbReference type="STRING" id="1123349.SAMN02744037_00643"/>
<keyword evidence="5 7" id="KW-1133">Transmembrane helix</keyword>
<proteinExistence type="inferred from homology"/>
<keyword evidence="4 7" id="KW-0812">Transmembrane</keyword>
<dbReference type="GO" id="GO:0005886">
    <property type="term" value="C:plasma membrane"/>
    <property type="evidence" value="ECO:0007669"/>
    <property type="project" value="UniProtKB-SubCell"/>
</dbReference>
<evidence type="ECO:0000256" key="7">
    <source>
        <dbReference type="SAM" id="Phobius"/>
    </source>
</evidence>
<accession>A0A1M6LI62</accession>
<name>A0A1M6LI62_9FIRM</name>
<dbReference type="EMBL" id="FRAE01000011">
    <property type="protein sequence ID" value="SHJ70879.1"/>
    <property type="molecule type" value="Genomic_DNA"/>
</dbReference>
<dbReference type="InterPro" id="IPR005524">
    <property type="entry name" value="DUF318"/>
</dbReference>
<evidence type="ECO:0000256" key="2">
    <source>
        <dbReference type="ARBA" id="ARBA00006386"/>
    </source>
</evidence>
<feature type="transmembrane region" description="Helical" evidence="7">
    <location>
        <begin position="307"/>
        <end position="330"/>
    </location>
</feature>
<keyword evidence="3" id="KW-1003">Cell membrane</keyword>
<dbReference type="Pfam" id="PF03773">
    <property type="entry name" value="ArsP_1"/>
    <property type="match status" value="1"/>
</dbReference>
<feature type="transmembrane region" description="Helical" evidence="7">
    <location>
        <begin position="268"/>
        <end position="295"/>
    </location>
</feature>
<evidence type="ECO:0000256" key="3">
    <source>
        <dbReference type="ARBA" id="ARBA00022475"/>
    </source>
</evidence>
<dbReference type="AlphaFoldDB" id="A0A1M6LI62"/>
<protein>
    <recommendedName>
        <fullName evidence="10">Permease</fullName>
    </recommendedName>
</protein>
<dbReference type="RefSeq" id="WP_072887222.1">
    <property type="nucleotide sequence ID" value="NZ_FRAE01000011.1"/>
</dbReference>
<feature type="transmembrane region" description="Helical" evidence="7">
    <location>
        <begin position="145"/>
        <end position="166"/>
    </location>
</feature>
<feature type="transmembrane region" description="Helical" evidence="7">
    <location>
        <begin position="48"/>
        <end position="66"/>
    </location>
</feature>
<organism evidence="8 9">
    <name type="scientific">Tepidibacter formicigenes DSM 15518</name>
    <dbReference type="NCBI Taxonomy" id="1123349"/>
    <lineage>
        <taxon>Bacteria</taxon>
        <taxon>Bacillati</taxon>
        <taxon>Bacillota</taxon>
        <taxon>Clostridia</taxon>
        <taxon>Peptostreptococcales</taxon>
        <taxon>Peptostreptococcaceae</taxon>
        <taxon>Tepidibacter</taxon>
    </lineage>
</organism>
<evidence type="ECO:0000256" key="1">
    <source>
        <dbReference type="ARBA" id="ARBA00004651"/>
    </source>
</evidence>
<feature type="transmembrane region" description="Helical" evidence="7">
    <location>
        <begin position="239"/>
        <end position="256"/>
    </location>
</feature>
<comment type="subcellular location">
    <subcellularLocation>
        <location evidence="1">Cell membrane</location>
        <topology evidence="1">Multi-pass membrane protein</topology>
    </subcellularLocation>
</comment>
<comment type="similarity">
    <text evidence="2">Belongs to the UPF0718 family.</text>
</comment>
<evidence type="ECO:0008006" key="10">
    <source>
        <dbReference type="Google" id="ProtNLM"/>
    </source>
</evidence>